<feature type="domain" description="2Fe-2S ferredoxin-type" evidence="1">
    <location>
        <begin position="47"/>
        <end position="96"/>
    </location>
</feature>
<accession>F0SCW4</accession>
<evidence type="ECO:0000259" key="1">
    <source>
        <dbReference type="Pfam" id="PF00111"/>
    </source>
</evidence>
<dbReference type="EMBL" id="CP002545">
    <property type="protein sequence ID" value="ADY50703.1"/>
    <property type="molecule type" value="Genomic_DNA"/>
</dbReference>
<proteinExistence type="predicted"/>
<dbReference type="Gene3D" id="3.10.20.30">
    <property type="match status" value="1"/>
</dbReference>
<dbReference type="STRING" id="762903.Pedsa_0117"/>
<dbReference type="HOGENOM" id="CLU_2155658_0_0_10"/>
<keyword evidence="3" id="KW-1185">Reference proteome</keyword>
<evidence type="ECO:0000313" key="3">
    <source>
        <dbReference type="Proteomes" id="UP000000310"/>
    </source>
</evidence>
<organism evidence="2 3">
    <name type="scientific">Pseudopedobacter saltans (strain ATCC 51119 / DSM 12145 / JCM 21818 / CCUG 39354 / LMG 10337 / NBRC 100064 / NCIMB 13643)</name>
    <name type="common">Pedobacter saltans</name>
    <dbReference type="NCBI Taxonomy" id="762903"/>
    <lineage>
        <taxon>Bacteria</taxon>
        <taxon>Pseudomonadati</taxon>
        <taxon>Bacteroidota</taxon>
        <taxon>Sphingobacteriia</taxon>
        <taxon>Sphingobacteriales</taxon>
        <taxon>Sphingobacteriaceae</taxon>
        <taxon>Pseudopedobacter</taxon>
    </lineage>
</organism>
<reference evidence="3" key="2">
    <citation type="submission" date="2011-02" db="EMBL/GenBank/DDBJ databases">
        <title>The complete genome of Pedobacter saltans DSM 12145.</title>
        <authorList>
            <consortium name="US DOE Joint Genome Institute (JGI-PGF)"/>
            <person name="Lucas S."/>
            <person name="Copeland A."/>
            <person name="Lapidus A."/>
            <person name="Bruce D."/>
            <person name="Goodwin L."/>
            <person name="Pitluck S."/>
            <person name="Kyrpides N."/>
            <person name="Mavromatis K."/>
            <person name="Pagani I."/>
            <person name="Ivanova N."/>
            <person name="Ovchinnikova G."/>
            <person name="Lu M."/>
            <person name="Detter J.C."/>
            <person name="Han C."/>
            <person name="Land M."/>
            <person name="Hauser L."/>
            <person name="Markowitz V."/>
            <person name="Cheng J.-F."/>
            <person name="Hugenholtz P."/>
            <person name="Woyke T."/>
            <person name="Wu D."/>
            <person name="Tindall B."/>
            <person name="Pomrenke H.G."/>
            <person name="Brambilla E."/>
            <person name="Klenk H.-P."/>
            <person name="Eisen J.A."/>
        </authorList>
    </citation>
    <scope>NUCLEOTIDE SEQUENCE [LARGE SCALE GENOMIC DNA]</scope>
    <source>
        <strain evidence="3">ATCC 51119 / DSM 12145 / JCM 21818 / LMG 10337 / NBRC 100064 / NCIMB 13643</strain>
    </source>
</reference>
<dbReference type="InterPro" id="IPR012675">
    <property type="entry name" value="Beta-grasp_dom_sf"/>
</dbReference>
<reference evidence="2 3" key="1">
    <citation type="journal article" date="2011" name="Stand. Genomic Sci.">
        <title>Complete genome sequence of the gliding, heparinolytic Pedobacter saltans type strain (113).</title>
        <authorList>
            <person name="Liolios K."/>
            <person name="Sikorski J."/>
            <person name="Lu M."/>
            <person name="Nolan M."/>
            <person name="Lapidus A."/>
            <person name="Lucas S."/>
            <person name="Hammon N."/>
            <person name="Deshpande S."/>
            <person name="Cheng J.F."/>
            <person name="Tapia R."/>
            <person name="Han C."/>
            <person name="Goodwin L."/>
            <person name="Pitluck S."/>
            <person name="Huntemann M."/>
            <person name="Ivanova N."/>
            <person name="Pagani I."/>
            <person name="Mavromatis K."/>
            <person name="Ovchinikova G."/>
            <person name="Pati A."/>
            <person name="Chen A."/>
            <person name="Palaniappan K."/>
            <person name="Land M."/>
            <person name="Hauser L."/>
            <person name="Brambilla E.M."/>
            <person name="Kotsyurbenko O."/>
            <person name="Rohde M."/>
            <person name="Tindall B.J."/>
            <person name="Abt B."/>
            <person name="Goker M."/>
            <person name="Detter J.C."/>
            <person name="Woyke T."/>
            <person name="Bristow J."/>
            <person name="Eisen J.A."/>
            <person name="Markowitz V."/>
            <person name="Hugenholtz P."/>
            <person name="Klenk H.P."/>
            <person name="Kyrpides N.C."/>
        </authorList>
    </citation>
    <scope>NUCLEOTIDE SEQUENCE [LARGE SCALE GENOMIC DNA]</scope>
    <source>
        <strain evidence="3">ATCC 51119 / DSM 12145 / JCM 21818 / LMG 10337 / NBRC 100064 / NCIMB 13643</strain>
    </source>
</reference>
<dbReference type="Pfam" id="PF00111">
    <property type="entry name" value="Fer2"/>
    <property type="match status" value="1"/>
</dbReference>
<dbReference type="InterPro" id="IPR036010">
    <property type="entry name" value="2Fe-2S_ferredoxin-like_sf"/>
</dbReference>
<dbReference type="SUPFAM" id="SSF54292">
    <property type="entry name" value="2Fe-2S ferredoxin-like"/>
    <property type="match status" value="1"/>
</dbReference>
<dbReference type="KEGG" id="psn:Pedsa_0117"/>
<protein>
    <submittedName>
        <fullName evidence="2">Ferredoxin</fullName>
    </submittedName>
</protein>
<dbReference type="RefSeq" id="WP_013631206.1">
    <property type="nucleotide sequence ID" value="NC_015177.1"/>
</dbReference>
<sequence>MLNRDKNISIGIIYGGDYYNINTYYNEYRNLMMLIYDNLYPDDFGDCLGMGKCGTCLIEILEFKTQPTFLDRNEGTTIERQHMQNKNIRLACQILIDEHLDGLKIKVLE</sequence>
<dbReference type="InterPro" id="IPR001041">
    <property type="entry name" value="2Fe-2S_ferredoxin-type"/>
</dbReference>
<dbReference type="Proteomes" id="UP000000310">
    <property type="component" value="Chromosome"/>
</dbReference>
<dbReference type="GO" id="GO:0051536">
    <property type="term" value="F:iron-sulfur cluster binding"/>
    <property type="evidence" value="ECO:0007669"/>
    <property type="project" value="InterPro"/>
</dbReference>
<evidence type="ECO:0000313" key="2">
    <source>
        <dbReference type="EMBL" id="ADY50703.1"/>
    </source>
</evidence>
<dbReference type="AlphaFoldDB" id="F0SCW4"/>
<gene>
    <name evidence="2" type="ordered locus">Pedsa_0117</name>
</gene>
<name>F0SCW4_PSESL</name>
<dbReference type="eggNOG" id="COG0633">
    <property type="taxonomic scope" value="Bacteria"/>
</dbReference>